<keyword evidence="3" id="KW-1185">Reference proteome</keyword>
<sequence>MIRFYLLTGVLCLLFLPSLIFAQSTSWKGTVSSSWRNSSNWTNGTPSSTKDAIIGDASFTGSFQPLISRSAAARSVTVGGVKASTLTLSRNLTVSGGITINANGAISQGKSTISLTGNWTNNGTFSTSSTNANVVMAGIAQTIGGSVTTTFRKLTINAGSTVSLGRSVNVTGSSSLLTVKGTLNPGEVTTYLVTAGAITVDNNAVLKVYASTFSGNYSVAPSLNAGSTVEYAAAGNQTVNNAVMYGTLRISGSGVKTLAGNLPGLASSLSTSGNIYVAAGTLDLSTFTANRGTTVAGGSITVSNGATLRIGGTNGFPANYATYTLSLTSTVEYAGNAQSVAALTYGNLTLSGTASAVSKTFPATAITVAGNLSATAGTATSVAFTLNAALTVSGNVSLGTATTFNGGSFSHTVSGNWANNGTFTGSTSTVSFTGAGAQLSGTGVNNFNNITFAASNITAAGTTALNIAGNLSTSGPGLFTHLSGGTTTFTGTTKTISGTGISFDNLTVSGSVSSTSSYTVTGNLDVSGTLSHTAGTLTISGASKLISGAGTKTFYGLAVTGTVTSAVSFSVASALNVTGSLTASAGIATFTGTASLSGTANLFNVTLNGTSLQLSTNSVLGIAGAYTVTAGTLDVTSTVPNTVNFNGTGAQTVNGGTYHHLTMSNGNTKTAGTAITVNGNINIGTGTTFSAGNFTHTVNGNWSNQGTFTAGTSTISFAGSAPAQISGAATTTFSTVTINKAAAVTVVNLQSNISASTVNMTNGLLNTGSNTLTITTTRNGNGIILGNIQRLHAFIAGTAYAFESPSNTITFSAISVAVPGVTVSVVRGGVNDFPFGGAINRQYTVSIPSGAYTAVLRLHYEDDELNGNAESTMPLWNYGGAVWTNAGKTSNNTTANYVELSGLSNIATRWTFSDAPNVIRWTGAVSTDWNTAGNWTSVQGSPGAIPTANDIVEIGTMAFTNQPAIATAATAKSILFGSVQAAILTLNAGGSLTTAGNIRGLWTGNATHTINAGAQTITVNGDLILSDGTAGHAIDLNIGTGAVNVSGTVTQSGGANIAFSGAGTLSVGNNFNYVSGVFAPGTGTVVYNGTNAQSIAGVSYNNLLVNKSSGIASVNTAISLSGNLTLQSGTLELQANATIAGNVASSVGTLITNGNFTLAVGGNWAIGGGFIAGSGSVLLNGTDTQSISATTFNNLAVNKTAGIASLTGNMTINSDLSINAGTLDIGSFTASRSTTGGTLTLASGALLLVGGAANFPGNFGTYNLATGSTVHYNGTGTQTVAGITYGNLLFSNGGANAKTLAAGTSVNGNLTINSGATFHAGGSNNIALGGNWVNNGSFVPSTSTLLLNGTTKTISGNTTFNRVTVYGSYSVNNSDITYNGLLNITPTGSFVAGSGNATVNGDLTNSGSLTSTGVTTFTGTTLQTIRFLNAIVSNSAGVINFNGNVSPVLNSTSTPTYANLNINNTAGVNPSVDWLVLANFTIGSGAIFNGGRSTHIIRGNFTNNGTVTSTGTLWYDPVTPVNVNFGPSFSSTGLLILDGQAAISLTGTPTVLNNVDIESTVGITPPSGWTMNGNFVVNSDAIFNAGANTYTVAGNIESNGTLNGGTSTFNMTSPAGRVSGSANTHFYNFTITGNVTAATDFQVDHDFTNNGVFDATAGELAMTGNIPATIGGTTNPSTIAQLNINKTYNVPVMLARNISAITGLHLTKGILDAGAFTLTQDAVDLGDLAIDDSAVLKIGATNTLPVFDSYALDTLSTVDYAGTTQSIATNVTYGNLTVSTTGTKTPGAALTMLHDFTLTNGTFTGGNFTHLLGGDWTMTSGTFTNTGTTIQLNGLDSQVIVSTGPFSTLTINKTSGPAVLGGNVAVNTALGFTAGKLYLTTNHLTLGNTATITGATATNYIVADGAGTLIQPVTNGGSKAFPVGTAAQYIPATVALTAGSVADNISVRVLDNAYFDGDTGPVVNTGAVDATWIINEAVPGGSVATVTLQWPGVLELPGFMRSASRLAHYMGGSWDYGPASIAATGSDPYSVSRGGFTSFSPFAVSALDALPVTWLNVSGKNIGRDNEIAWVTANETNNEYFAVEVSVNGRDFTEIGRVPGANNSLFEQHYTFVHKNVPYSEAWYRIKQVDINGRYSYSKMIKVVTGERLRSGLVYVTNPASQTITTLIRAEKAYRANMLIVDAVGRVVHRQLVPFNTGSNIIDISIARHPAGIYFLQYVDEHGNKQVARFVKQ</sequence>
<gene>
    <name evidence="2" type="ORF">D3H65_07955</name>
</gene>
<dbReference type="EMBL" id="CP032157">
    <property type="protein sequence ID" value="AXY73918.1"/>
    <property type="molecule type" value="Genomic_DNA"/>
</dbReference>
<keyword evidence="1" id="KW-0732">Signal</keyword>
<dbReference type="RefSeq" id="WP_119049802.1">
    <property type="nucleotide sequence ID" value="NZ_CP032157.1"/>
</dbReference>
<dbReference type="OrthoDB" id="602836at2"/>
<evidence type="ECO:0008006" key="4">
    <source>
        <dbReference type="Google" id="ProtNLM"/>
    </source>
</evidence>
<dbReference type="KEGG" id="pseg:D3H65_07955"/>
<dbReference type="Proteomes" id="UP000263900">
    <property type="component" value="Chromosome"/>
</dbReference>
<organism evidence="2 3">
    <name type="scientific">Paraflavitalea soli</name>
    <dbReference type="NCBI Taxonomy" id="2315862"/>
    <lineage>
        <taxon>Bacteria</taxon>
        <taxon>Pseudomonadati</taxon>
        <taxon>Bacteroidota</taxon>
        <taxon>Chitinophagia</taxon>
        <taxon>Chitinophagales</taxon>
        <taxon>Chitinophagaceae</taxon>
        <taxon>Paraflavitalea</taxon>
    </lineage>
</organism>
<evidence type="ECO:0000313" key="2">
    <source>
        <dbReference type="EMBL" id="AXY73918.1"/>
    </source>
</evidence>
<feature type="signal peptide" evidence="1">
    <location>
        <begin position="1"/>
        <end position="22"/>
    </location>
</feature>
<reference evidence="2 3" key="1">
    <citation type="submission" date="2018-09" db="EMBL/GenBank/DDBJ databases">
        <title>Genome sequencing of strain 6GH32-13.</title>
        <authorList>
            <person name="Weon H.-Y."/>
            <person name="Heo J."/>
            <person name="Kwon S.-W."/>
        </authorList>
    </citation>
    <scope>NUCLEOTIDE SEQUENCE [LARGE SCALE GENOMIC DNA]</scope>
    <source>
        <strain evidence="2 3">5GH32-13</strain>
    </source>
</reference>
<proteinExistence type="predicted"/>
<evidence type="ECO:0000256" key="1">
    <source>
        <dbReference type="SAM" id="SignalP"/>
    </source>
</evidence>
<evidence type="ECO:0000313" key="3">
    <source>
        <dbReference type="Proteomes" id="UP000263900"/>
    </source>
</evidence>
<feature type="chain" id="PRO_5017758051" description="T9SS C-terminal target domain-containing protein" evidence="1">
    <location>
        <begin position="23"/>
        <end position="2233"/>
    </location>
</feature>
<protein>
    <recommendedName>
        <fullName evidence="4">T9SS C-terminal target domain-containing protein</fullName>
    </recommendedName>
</protein>
<name>A0A3B7MI78_9BACT</name>
<accession>A0A3B7MI78</accession>